<reference evidence="2 3" key="1">
    <citation type="submission" date="2024-06" db="EMBL/GenBank/DDBJ databases">
        <title>Sorghum-associated microbial communities from plants grown in Nebraska, USA.</title>
        <authorList>
            <person name="Schachtman D."/>
        </authorList>
    </citation>
    <scope>NUCLEOTIDE SEQUENCE [LARGE SCALE GENOMIC DNA]</scope>
    <source>
        <strain evidence="2 3">1288</strain>
    </source>
</reference>
<comment type="caution">
    <text evidence="2">The sequence shown here is derived from an EMBL/GenBank/DDBJ whole genome shotgun (WGS) entry which is preliminary data.</text>
</comment>
<organism evidence="2 3">
    <name type="scientific">Sporosarcina psychrophila</name>
    <name type="common">Bacillus psychrophilus</name>
    <dbReference type="NCBI Taxonomy" id="1476"/>
    <lineage>
        <taxon>Bacteria</taxon>
        <taxon>Bacillati</taxon>
        <taxon>Bacillota</taxon>
        <taxon>Bacilli</taxon>
        <taxon>Bacillales</taxon>
        <taxon>Caryophanaceae</taxon>
        <taxon>Sporosarcina</taxon>
    </lineage>
</organism>
<protein>
    <submittedName>
        <fullName evidence="2">tRNA-dihydrouridine synthase</fullName>
    </submittedName>
</protein>
<name>A0ABV2KEJ8_SPOPS</name>
<evidence type="ECO:0000259" key="1">
    <source>
        <dbReference type="Pfam" id="PF01207"/>
    </source>
</evidence>
<evidence type="ECO:0000313" key="2">
    <source>
        <dbReference type="EMBL" id="MET3659520.1"/>
    </source>
</evidence>
<dbReference type="InterPro" id="IPR011060">
    <property type="entry name" value="RibuloseP-bd_barrel"/>
</dbReference>
<dbReference type="InterPro" id="IPR013785">
    <property type="entry name" value="Aldolase_TIM"/>
</dbReference>
<sequence>MGSMIYCKRANENAKANRDIIRQMKEAVSIPIIGNGNVETPQDAN</sequence>
<feature type="domain" description="DUS-like FMN-binding" evidence="1">
    <location>
        <begin position="10"/>
        <end position="44"/>
    </location>
</feature>
<dbReference type="InterPro" id="IPR035587">
    <property type="entry name" value="DUS-like_FMN-bd"/>
</dbReference>
<evidence type="ECO:0000313" key="3">
    <source>
        <dbReference type="Proteomes" id="UP001549104"/>
    </source>
</evidence>
<keyword evidence="3" id="KW-1185">Reference proteome</keyword>
<dbReference type="Pfam" id="PF01207">
    <property type="entry name" value="Dus"/>
    <property type="match status" value="1"/>
</dbReference>
<accession>A0ABV2KEJ8</accession>
<dbReference type="SUPFAM" id="SSF51366">
    <property type="entry name" value="Ribulose-phoshate binding barrel"/>
    <property type="match status" value="1"/>
</dbReference>
<proteinExistence type="predicted"/>
<dbReference type="EMBL" id="JBEPME010000012">
    <property type="protein sequence ID" value="MET3659520.1"/>
    <property type="molecule type" value="Genomic_DNA"/>
</dbReference>
<gene>
    <name evidence="2" type="ORF">ABIC55_004664</name>
</gene>
<dbReference type="Proteomes" id="UP001549104">
    <property type="component" value="Unassembled WGS sequence"/>
</dbReference>
<dbReference type="Gene3D" id="3.20.20.70">
    <property type="entry name" value="Aldolase class I"/>
    <property type="match status" value="1"/>
</dbReference>